<accession>A0AAU9IEB5</accession>
<comment type="caution">
    <text evidence="1">The sequence shown here is derived from an EMBL/GenBank/DDBJ whole genome shotgun (WGS) entry which is preliminary data.</text>
</comment>
<gene>
    <name evidence="1" type="ORF">BSTOLATCC_MIC8582</name>
</gene>
<evidence type="ECO:0000313" key="2">
    <source>
        <dbReference type="Proteomes" id="UP001162131"/>
    </source>
</evidence>
<sequence>MEDFKSSDSTNCSQKIGHDWELISSDSLKLENLPHCSLRTSEPSIDSEIIFAKPNEIPRWEMILWLTKEKEDYQKEMKKILDCSFRDSKNIFQINCRIEKIEKMISKLINSQKISECENNMGLQSLFHDPQNALENLKNLFPKIDCNKTTSSCTEINKDMERLI</sequence>
<proteinExistence type="predicted"/>
<keyword evidence="2" id="KW-1185">Reference proteome</keyword>
<dbReference type="AlphaFoldDB" id="A0AAU9IEB5"/>
<organism evidence="1 2">
    <name type="scientific">Blepharisma stoltei</name>
    <dbReference type="NCBI Taxonomy" id="1481888"/>
    <lineage>
        <taxon>Eukaryota</taxon>
        <taxon>Sar</taxon>
        <taxon>Alveolata</taxon>
        <taxon>Ciliophora</taxon>
        <taxon>Postciliodesmatophora</taxon>
        <taxon>Heterotrichea</taxon>
        <taxon>Heterotrichida</taxon>
        <taxon>Blepharismidae</taxon>
        <taxon>Blepharisma</taxon>
    </lineage>
</organism>
<dbReference type="EMBL" id="CAJZBQ010000010">
    <property type="protein sequence ID" value="CAG9313309.1"/>
    <property type="molecule type" value="Genomic_DNA"/>
</dbReference>
<dbReference type="Proteomes" id="UP001162131">
    <property type="component" value="Unassembled WGS sequence"/>
</dbReference>
<protein>
    <submittedName>
        <fullName evidence="1">Uncharacterized protein</fullName>
    </submittedName>
</protein>
<name>A0AAU9IEB5_9CILI</name>
<reference evidence="1" key="1">
    <citation type="submission" date="2021-09" db="EMBL/GenBank/DDBJ databases">
        <authorList>
            <consortium name="AG Swart"/>
            <person name="Singh M."/>
            <person name="Singh A."/>
            <person name="Seah K."/>
            <person name="Emmerich C."/>
        </authorList>
    </citation>
    <scope>NUCLEOTIDE SEQUENCE</scope>
    <source>
        <strain evidence="1">ATCC30299</strain>
    </source>
</reference>
<evidence type="ECO:0000313" key="1">
    <source>
        <dbReference type="EMBL" id="CAG9313309.1"/>
    </source>
</evidence>